<organism evidence="2 3">
    <name type="scientific">Sedimentibacter saalensis</name>
    <dbReference type="NCBI Taxonomy" id="130788"/>
    <lineage>
        <taxon>Bacteria</taxon>
        <taxon>Bacillati</taxon>
        <taxon>Bacillota</taxon>
        <taxon>Tissierellia</taxon>
        <taxon>Sedimentibacter</taxon>
    </lineage>
</organism>
<dbReference type="EMBL" id="VLKH01000007">
    <property type="protein sequence ID" value="TWH79062.1"/>
    <property type="molecule type" value="Genomic_DNA"/>
</dbReference>
<gene>
    <name evidence="2" type="ORF">LY60_02590</name>
</gene>
<feature type="transmembrane region" description="Helical" evidence="1">
    <location>
        <begin position="81"/>
        <end position="100"/>
    </location>
</feature>
<dbReference type="OrthoDB" id="2040705at2"/>
<feature type="transmembrane region" description="Helical" evidence="1">
    <location>
        <begin position="112"/>
        <end position="139"/>
    </location>
</feature>
<feature type="transmembrane region" description="Helical" evidence="1">
    <location>
        <begin position="160"/>
        <end position="181"/>
    </location>
</feature>
<keyword evidence="1" id="KW-0812">Transmembrane</keyword>
<evidence type="ECO:0000313" key="3">
    <source>
        <dbReference type="Proteomes" id="UP000315343"/>
    </source>
</evidence>
<evidence type="ECO:0000256" key="1">
    <source>
        <dbReference type="SAM" id="Phobius"/>
    </source>
</evidence>
<keyword evidence="3" id="KW-1185">Reference proteome</keyword>
<dbReference type="Pfam" id="PF19700">
    <property type="entry name" value="DUF6198"/>
    <property type="match status" value="1"/>
</dbReference>
<feature type="transmembrane region" description="Helical" evidence="1">
    <location>
        <begin position="53"/>
        <end position="69"/>
    </location>
</feature>
<evidence type="ECO:0000313" key="2">
    <source>
        <dbReference type="EMBL" id="TWH79062.1"/>
    </source>
</evidence>
<dbReference type="AlphaFoldDB" id="A0A562J791"/>
<reference evidence="2 3" key="1">
    <citation type="submission" date="2019-07" db="EMBL/GenBank/DDBJ databases">
        <title>Genomic Encyclopedia of Type Strains, Phase I: the one thousand microbial genomes (KMG-I) project.</title>
        <authorList>
            <person name="Kyrpides N."/>
        </authorList>
    </citation>
    <scope>NUCLEOTIDE SEQUENCE [LARGE SCALE GENOMIC DNA]</scope>
    <source>
        <strain evidence="2 3">DSM 13558</strain>
    </source>
</reference>
<name>A0A562J791_9FIRM</name>
<dbReference type="PANTHER" id="PTHR40078">
    <property type="entry name" value="INTEGRAL MEMBRANE PROTEIN-RELATED"/>
    <property type="match status" value="1"/>
</dbReference>
<dbReference type="PANTHER" id="PTHR40078:SF1">
    <property type="entry name" value="INTEGRAL MEMBRANE PROTEIN"/>
    <property type="match status" value="1"/>
</dbReference>
<protein>
    <submittedName>
        <fullName evidence="2">Putative membrane protein YczE</fullName>
    </submittedName>
</protein>
<dbReference type="Proteomes" id="UP000315343">
    <property type="component" value="Unassembled WGS sequence"/>
</dbReference>
<keyword evidence="1" id="KW-0472">Membrane</keyword>
<dbReference type="RefSeq" id="WP_145084342.1">
    <property type="nucleotide sequence ID" value="NZ_VLKH01000007.1"/>
</dbReference>
<feature type="transmembrane region" description="Helical" evidence="1">
    <location>
        <begin position="187"/>
        <end position="204"/>
    </location>
</feature>
<proteinExistence type="predicted"/>
<comment type="caution">
    <text evidence="2">The sequence shown here is derived from an EMBL/GenBank/DDBJ whole genome shotgun (WGS) entry which is preliminary data.</text>
</comment>
<sequence>MKTKYMKYTVYSILAFLMLGLGISLQIKAGIGQSMLNAFALTMAELFHLEVGTMLNILNILFFATYVLIRKTSFDSRDVIQILATMANGYIINFFVYYVFQGFVIESYLLKALTFLVGLCLASVSLGAIMAIAIIKFPLESLCVVLCERLKKNLMSVRMGFDILFLFSTLIITFMSGNTLFIREGTVISFLLLSRLMGLTYNFLKNRL</sequence>
<keyword evidence="1" id="KW-1133">Transmembrane helix</keyword>
<dbReference type="InterPro" id="IPR038750">
    <property type="entry name" value="YczE/YyaS-like"/>
</dbReference>
<accession>A0A562J791</accession>